<dbReference type="PANTHER" id="PTHR34857:SF2">
    <property type="entry name" value="SLL0384 PROTEIN"/>
    <property type="match status" value="1"/>
</dbReference>
<evidence type="ECO:0000256" key="2">
    <source>
        <dbReference type="ARBA" id="ARBA00022475"/>
    </source>
</evidence>
<proteinExistence type="predicted"/>
<evidence type="ECO:0000256" key="6">
    <source>
        <dbReference type="SAM" id="Phobius"/>
    </source>
</evidence>
<keyword evidence="3 6" id="KW-0812">Transmembrane</keyword>
<evidence type="ECO:0000313" key="7">
    <source>
        <dbReference type="EMBL" id="PYG89739.1"/>
    </source>
</evidence>
<feature type="transmembrane region" description="Helical" evidence="6">
    <location>
        <begin position="48"/>
        <end position="68"/>
    </location>
</feature>
<evidence type="ECO:0000256" key="5">
    <source>
        <dbReference type="ARBA" id="ARBA00023136"/>
    </source>
</evidence>
<dbReference type="OrthoDB" id="3730291at2"/>
<feature type="transmembrane region" description="Helical" evidence="6">
    <location>
        <begin position="75"/>
        <end position="93"/>
    </location>
</feature>
<dbReference type="CDD" id="cd16914">
    <property type="entry name" value="EcfT"/>
    <property type="match status" value="1"/>
</dbReference>
<keyword evidence="8" id="KW-1185">Reference proteome</keyword>
<dbReference type="RefSeq" id="WP_110460429.1">
    <property type="nucleotide sequence ID" value="NZ_QKMR01000002.1"/>
</dbReference>
<dbReference type="GO" id="GO:0005886">
    <property type="term" value="C:plasma membrane"/>
    <property type="evidence" value="ECO:0007669"/>
    <property type="project" value="UniProtKB-ARBA"/>
</dbReference>
<keyword evidence="5 6" id="KW-0472">Membrane</keyword>
<protein>
    <submittedName>
        <fullName evidence="7">Energy-coupling factor transport system permease protein</fullName>
    </submittedName>
</protein>
<organism evidence="7 8">
    <name type="scientific">Ruminiclostridium sufflavum DSM 19573</name>
    <dbReference type="NCBI Taxonomy" id="1121337"/>
    <lineage>
        <taxon>Bacteria</taxon>
        <taxon>Bacillati</taxon>
        <taxon>Bacillota</taxon>
        <taxon>Clostridia</taxon>
        <taxon>Eubacteriales</taxon>
        <taxon>Oscillospiraceae</taxon>
        <taxon>Ruminiclostridium</taxon>
    </lineage>
</organism>
<comment type="subcellular location">
    <subcellularLocation>
        <location evidence="1">Membrane</location>
        <topology evidence="1">Multi-pass membrane protein</topology>
    </subcellularLocation>
</comment>
<gene>
    <name evidence="7" type="ORF">LY28_00332</name>
</gene>
<sequence length="229" mass="25656">MRLDVRCKIFLFIIISITSFLAKDIHYGSAVFLIVCLFIFSLGQMKIAAKYIIAYLFVIAVIELSAFLPALLRSLILMTTLCIRMFMPLILYAKAFAATTTVSELITGLYAMHLPRALVITFAVAMRFFPTVIEEIRNIKDAMRLRGLGFSFLSFLRHPAFLFDGFFTPLIMRSSTISEELSAASITRGLENPNPRTAFNKLRLTFADVAITSIFAVALCIVVGIRNCL</sequence>
<evidence type="ECO:0000256" key="1">
    <source>
        <dbReference type="ARBA" id="ARBA00004141"/>
    </source>
</evidence>
<dbReference type="EMBL" id="QKMR01000002">
    <property type="protein sequence ID" value="PYG89739.1"/>
    <property type="molecule type" value="Genomic_DNA"/>
</dbReference>
<dbReference type="AlphaFoldDB" id="A0A318XTD0"/>
<reference evidence="7 8" key="1">
    <citation type="submission" date="2018-06" db="EMBL/GenBank/DDBJ databases">
        <title>Genomic Encyclopedia of Type Strains, Phase I: the one thousand microbial genomes (KMG-I) project.</title>
        <authorList>
            <person name="Kyrpides N."/>
        </authorList>
    </citation>
    <scope>NUCLEOTIDE SEQUENCE [LARGE SCALE GENOMIC DNA]</scope>
    <source>
        <strain evidence="7 8">DSM 19573</strain>
    </source>
</reference>
<dbReference type="PANTHER" id="PTHR34857">
    <property type="entry name" value="SLL0384 PROTEIN"/>
    <property type="match status" value="1"/>
</dbReference>
<comment type="caution">
    <text evidence="7">The sequence shown here is derived from an EMBL/GenBank/DDBJ whole genome shotgun (WGS) entry which is preliminary data.</text>
</comment>
<keyword evidence="2" id="KW-1003">Cell membrane</keyword>
<dbReference type="Proteomes" id="UP000248132">
    <property type="component" value="Unassembled WGS sequence"/>
</dbReference>
<feature type="transmembrane region" description="Helical" evidence="6">
    <location>
        <begin position="9"/>
        <end position="42"/>
    </location>
</feature>
<feature type="transmembrane region" description="Helical" evidence="6">
    <location>
        <begin position="150"/>
        <end position="172"/>
    </location>
</feature>
<dbReference type="InterPro" id="IPR003339">
    <property type="entry name" value="ABC/ECF_trnsptr_transmembrane"/>
</dbReference>
<name>A0A318XTD0_9FIRM</name>
<feature type="transmembrane region" description="Helical" evidence="6">
    <location>
        <begin position="105"/>
        <end position="129"/>
    </location>
</feature>
<dbReference type="InterPro" id="IPR051611">
    <property type="entry name" value="ECF_transporter_component"/>
</dbReference>
<dbReference type="Pfam" id="PF02361">
    <property type="entry name" value="CbiQ"/>
    <property type="match status" value="1"/>
</dbReference>
<evidence type="ECO:0000256" key="3">
    <source>
        <dbReference type="ARBA" id="ARBA00022692"/>
    </source>
</evidence>
<evidence type="ECO:0000256" key="4">
    <source>
        <dbReference type="ARBA" id="ARBA00022989"/>
    </source>
</evidence>
<keyword evidence="4 6" id="KW-1133">Transmembrane helix</keyword>
<feature type="transmembrane region" description="Helical" evidence="6">
    <location>
        <begin position="204"/>
        <end position="225"/>
    </location>
</feature>
<accession>A0A318XTD0</accession>
<evidence type="ECO:0000313" key="8">
    <source>
        <dbReference type="Proteomes" id="UP000248132"/>
    </source>
</evidence>